<dbReference type="PROSITE" id="PS51379">
    <property type="entry name" value="4FE4S_FER_2"/>
    <property type="match status" value="1"/>
</dbReference>
<dbReference type="PANTHER" id="PTHR30002:SF4">
    <property type="entry name" value="EPOXYQUEUOSINE REDUCTASE"/>
    <property type="match status" value="1"/>
</dbReference>
<evidence type="ECO:0000256" key="4">
    <source>
        <dbReference type="ARBA" id="ARBA00023014"/>
    </source>
</evidence>
<keyword evidence="2" id="KW-0479">Metal-binding</keyword>
<evidence type="ECO:0000256" key="1">
    <source>
        <dbReference type="ARBA" id="ARBA00022485"/>
    </source>
</evidence>
<keyword evidence="1" id="KW-0004">4Fe-4S</keyword>
<keyword evidence="3" id="KW-0408">Iron</keyword>
<dbReference type="OrthoDB" id="9784571at2"/>
<organism evidence="6 7">
    <name type="scientific">Aedoeadaptatus ivorii</name>
    <dbReference type="NCBI Taxonomy" id="54006"/>
    <lineage>
        <taxon>Bacteria</taxon>
        <taxon>Bacillati</taxon>
        <taxon>Bacillota</taxon>
        <taxon>Tissierellia</taxon>
        <taxon>Tissierellales</taxon>
        <taxon>Peptoniphilaceae</taxon>
        <taxon>Aedoeadaptatus</taxon>
    </lineage>
</organism>
<name>A0A448V0G2_9FIRM</name>
<gene>
    <name evidence="6" type="primary">queG</name>
    <name evidence="6" type="ORF">NCTC13079_00430</name>
</gene>
<dbReference type="Gene3D" id="3.30.70.20">
    <property type="match status" value="1"/>
</dbReference>
<dbReference type="Proteomes" id="UP000269544">
    <property type="component" value="Chromosome"/>
</dbReference>
<evidence type="ECO:0000256" key="3">
    <source>
        <dbReference type="ARBA" id="ARBA00023004"/>
    </source>
</evidence>
<dbReference type="GO" id="GO:0052693">
    <property type="term" value="F:epoxyqueuosine reductase activity"/>
    <property type="evidence" value="ECO:0007669"/>
    <property type="project" value="TreeGrafter"/>
</dbReference>
<dbReference type="InterPro" id="IPR004453">
    <property type="entry name" value="QueG"/>
</dbReference>
<dbReference type="InterPro" id="IPR017896">
    <property type="entry name" value="4Fe4S_Fe-S-bd"/>
</dbReference>
<keyword evidence="6" id="KW-0560">Oxidoreductase</keyword>
<reference evidence="6 7" key="1">
    <citation type="submission" date="2018-12" db="EMBL/GenBank/DDBJ databases">
        <authorList>
            <consortium name="Pathogen Informatics"/>
        </authorList>
    </citation>
    <scope>NUCLEOTIDE SEQUENCE [LARGE SCALE GENOMIC DNA]</scope>
    <source>
        <strain evidence="6 7">NCTC13079</strain>
    </source>
</reference>
<dbReference type="PROSITE" id="PS00198">
    <property type="entry name" value="4FE4S_FER_1"/>
    <property type="match status" value="1"/>
</dbReference>
<dbReference type="EMBL" id="LR134523">
    <property type="protein sequence ID" value="VEJ34993.1"/>
    <property type="molecule type" value="Genomic_DNA"/>
</dbReference>
<dbReference type="Pfam" id="PF13484">
    <property type="entry name" value="Fer4_16"/>
    <property type="match status" value="1"/>
</dbReference>
<dbReference type="GO" id="GO:0051539">
    <property type="term" value="F:4 iron, 4 sulfur cluster binding"/>
    <property type="evidence" value="ECO:0007669"/>
    <property type="project" value="UniProtKB-KW"/>
</dbReference>
<sequence>MDLEEIKNKAGFHDLAHIPLTVLTEMEVILAARREAGERLDIEPKDDRSRYDFRAVFPAGRSVYVAFEQIPFERKLSAPRAGYGRLAGISRDVDYHLLLKHKIEVLQALLEEADPTIRCHRQIDTGPLYERGFAARTGRGFIGRNGNFIHRELGSYVTIGLLLVDRDCDGAAEIETCRCGSCMRCVRACPGGAIDPSGRLSPTRCRSWLSQKRGPLSEREREILADSLYGCDICQAVCPFNADIPARFQTKNPRTYIPLDEVEAQSNRTFRENFGHMSGAWRGARQWKKNAEYIRAYFKDRKR</sequence>
<dbReference type="RefSeq" id="WP_126464879.1">
    <property type="nucleotide sequence ID" value="NZ_LR134523.1"/>
</dbReference>
<evidence type="ECO:0000313" key="7">
    <source>
        <dbReference type="Proteomes" id="UP000269544"/>
    </source>
</evidence>
<evidence type="ECO:0000313" key="6">
    <source>
        <dbReference type="EMBL" id="VEJ34993.1"/>
    </source>
</evidence>
<proteinExistence type="predicted"/>
<dbReference type="AlphaFoldDB" id="A0A448V0G2"/>
<dbReference type="InterPro" id="IPR017900">
    <property type="entry name" value="4Fe4S_Fe_S_CS"/>
</dbReference>
<dbReference type="GO" id="GO:0046872">
    <property type="term" value="F:metal ion binding"/>
    <property type="evidence" value="ECO:0007669"/>
    <property type="project" value="UniProtKB-KW"/>
</dbReference>
<evidence type="ECO:0000256" key="2">
    <source>
        <dbReference type="ARBA" id="ARBA00022723"/>
    </source>
</evidence>
<keyword evidence="7" id="KW-1185">Reference proteome</keyword>
<dbReference type="SUPFAM" id="SSF46548">
    <property type="entry name" value="alpha-helical ferredoxin"/>
    <property type="match status" value="1"/>
</dbReference>
<dbReference type="PANTHER" id="PTHR30002">
    <property type="entry name" value="EPOXYQUEUOSINE REDUCTASE"/>
    <property type="match status" value="1"/>
</dbReference>
<keyword evidence="4" id="KW-0411">Iron-sulfur</keyword>
<dbReference type="EC" id="1.1.-.-" evidence="6"/>
<dbReference type="GO" id="GO:0008616">
    <property type="term" value="P:tRNA queuosine(34) biosynthetic process"/>
    <property type="evidence" value="ECO:0007669"/>
    <property type="project" value="InterPro"/>
</dbReference>
<dbReference type="KEGG" id="piv:NCTC13079_00430"/>
<accession>A0A448V0G2</accession>
<protein>
    <submittedName>
        <fullName evidence="6">Epoxyqueuosine reductase</fullName>
        <ecNumber evidence="6">1.1.-.-</ecNumber>
    </submittedName>
</protein>
<evidence type="ECO:0000259" key="5">
    <source>
        <dbReference type="PROSITE" id="PS51379"/>
    </source>
</evidence>
<feature type="domain" description="4Fe-4S ferredoxin-type" evidence="5">
    <location>
        <begin position="170"/>
        <end position="199"/>
    </location>
</feature>